<dbReference type="AlphaFoldDB" id="A0AAE0B6S0"/>
<comment type="caution">
    <text evidence="1">The sequence shown here is derived from an EMBL/GenBank/DDBJ whole genome shotgun (WGS) entry which is preliminary data.</text>
</comment>
<dbReference type="EMBL" id="JANJYJ010000001">
    <property type="protein sequence ID" value="KAK3230324.1"/>
    <property type="molecule type" value="Genomic_DNA"/>
</dbReference>
<evidence type="ECO:0000313" key="1">
    <source>
        <dbReference type="EMBL" id="KAK3230324.1"/>
    </source>
</evidence>
<name>A0AAE0B6S0_9ROSI</name>
<evidence type="ECO:0000313" key="2">
    <source>
        <dbReference type="Proteomes" id="UP001281410"/>
    </source>
</evidence>
<dbReference type="PANTHER" id="PTHR48449:SF1">
    <property type="entry name" value="DUF1985 DOMAIN-CONTAINING PROTEIN"/>
    <property type="match status" value="1"/>
</dbReference>
<protein>
    <submittedName>
        <fullName evidence="1">Uncharacterized protein</fullName>
    </submittedName>
</protein>
<proteinExistence type="predicted"/>
<organism evidence="1 2">
    <name type="scientific">Dipteronia sinensis</name>
    <dbReference type="NCBI Taxonomy" id="43782"/>
    <lineage>
        <taxon>Eukaryota</taxon>
        <taxon>Viridiplantae</taxon>
        <taxon>Streptophyta</taxon>
        <taxon>Embryophyta</taxon>
        <taxon>Tracheophyta</taxon>
        <taxon>Spermatophyta</taxon>
        <taxon>Magnoliopsida</taxon>
        <taxon>eudicotyledons</taxon>
        <taxon>Gunneridae</taxon>
        <taxon>Pentapetalae</taxon>
        <taxon>rosids</taxon>
        <taxon>malvids</taxon>
        <taxon>Sapindales</taxon>
        <taxon>Sapindaceae</taxon>
        <taxon>Hippocastanoideae</taxon>
        <taxon>Acereae</taxon>
        <taxon>Dipteronia</taxon>
    </lineage>
</organism>
<sequence length="128" mass="15027">MDNYSQAKVQKIEEFVDRHLKPDLENRMGEDVDLLVKVSEHFPAKINSTSSMVTIKHMKEKLTEVQLALFRITCFGRLLEMHELKFSGQLVHHLLLRQIQSHNNSEMWFAVGGKNFFFFYSRIVSSRV</sequence>
<reference evidence="1" key="1">
    <citation type="journal article" date="2023" name="Plant J.">
        <title>Genome sequences and population genomics provide insights into the demographic history, inbreeding, and mutation load of two 'living fossil' tree species of Dipteronia.</title>
        <authorList>
            <person name="Feng Y."/>
            <person name="Comes H.P."/>
            <person name="Chen J."/>
            <person name="Zhu S."/>
            <person name="Lu R."/>
            <person name="Zhang X."/>
            <person name="Li P."/>
            <person name="Qiu J."/>
            <person name="Olsen K.M."/>
            <person name="Qiu Y."/>
        </authorList>
    </citation>
    <scope>NUCLEOTIDE SEQUENCE</scope>
    <source>
        <strain evidence="1">NBL</strain>
    </source>
</reference>
<keyword evidence="2" id="KW-1185">Reference proteome</keyword>
<dbReference type="PANTHER" id="PTHR48449">
    <property type="entry name" value="DUF1985 DOMAIN-CONTAINING PROTEIN"/>
    <property type="match status" value="1"/>
</dbReference>
<accession>A0AAE0B6S0</accession>
<gene>
    <name evidence="1" type="ORF">Dsin_002205</name>
</gene>
<dbReference type="Proteomes" id="UP001281410">
    <property type="component" value="Unassembled WGS sequence"/>
</dbReference>